<sequence>MTATESSWDPEMCTLHLIRHWSWPPAQGPLGSRYRCCSPVLPFLTDEFQRNHLQFLCLILPDRSLWKGKQLRISRYDNLF</sequence>
<dbReference type="AlphaFoldDB" id="A0A9W9NYW5"/>
<accession>A0A9W9NYW5</accession>
<dbReference type="Proteomes" id="UP001150941">
    <property type="component" value="Unassembled WGS sequence"/>
</dbReference>
<proteinExistence type="predicted"/>
<name>A0A9W9NYW5_9EURO</name>
<gene>
    <name evidence="1" type="ORF">N7468_005218</name>
</gene>
<comment type="caution">
    <text evidence="1">The sequence shown here is derived from an EMBL/GenBank/DDBJ whole genome shotgun (WGS) entry which is preliminary data.</text>
</comment>
<reference evidence="1" key="2">
    <citation type="journal article" date="2023" name="IMA Fungus">
        <title>Comparative genomic study of the Penicillium genus elucidates a diverse pangenome and 15 lateral gene transfer events.</title>
        <authorList>
            <person name="Petersen C."/>
            <person name="Sorensen T."/>
            <person name="Nielsen M.R."/>
            <person name="Sondergaard T.E."/>
            <person name="Sorensen J.L."/>
            <person name="Fitzpatrick D.A."/>
            <person name="Frisvad J.C."/>
            <person name="Nielsen K.L."/>
        </authorList>
    </citation>
    <scope>NUCLEOTIDE SEQUENCE</scope>
    <source>
        <strain evidence="1">IBT 19713</strain>
    </source>
</reference>
<evidence type="ECO:0000313" key="2">
    <source>
        <dbReference type="Proteomes" id="UP001150941"/>
    </source>
</evidence>
<protein>
    <submittedName>
        <fullName evidence="1">Uncharacterized protein</fullName>
    </submittedName>
</protein>
<dbReference type="GeneID" id="83201818"/>
<keyword evidence="2" id="KW-1185">Reference proteome</keyword>
<dbReference type="RefSeq" id="XP_058330255.1">
    <property type="nucleotide sequence ID" value="XM_058474515.1"/>
</dbReference>
<dbReference type="EMBL" id="JAPQKS010000004">
    <property type="protein sequence ID" value="KAJ5232262.1"/>
    <property type="molecule type" value="Genomic_DNA"/>
</dbReference>
<reference evidence="1" key="1">
    <citation type="submission" date="2022-11" db="EMBL/GenBank/DDBJ databases">
        <authorList>
            <person name="Petersen C."/>
        </authorList>
    </citation>
    <scope>NUCLEOTIDE SEQUENCE</scope>
    <source>
        <strain evidence="1">IBT 19713</strain>
    </source>
</reference>
<evidence type="ECO:0000313" key="1">
    <source>
        <dbReference type="EMBL" id="KAJ5232262.1"/>
    </source>
</evidence>
<organism evidence="1 2">
    <name type="scientific">Penicillium chermesinum</name>
    <dbReference type="NCBI Taxonomy" id="63820"/>
    <lineage>
        <taxon>Eukaryota</taxon>
        <taxon>Fungi</taxon>
        <taxon>Dikarya</taxon>
        <taxon>Ascomycota</taxon>
        <taxon>Pezizomycotina</taxon>
        <taxon>Eurotiomycetes</taxon>
        <taxon>Eurotiomycetidae</taxon>
        <taxon>Eurotiales</taxon>
        <taxon>Aspergillaceae</taxon>
        <taxon>Penicillium</taxon>
    </lineage>
</organism>